<dbReference type="EMBL" id="BAAAQT010000001">
    <property type="protein sequence ID" value="GAA2170566.1"/>
    <property type="molecule type" value="Genomic_DNA"/>
</dbReference>
<dbReference type="Proteomes" id="UP001501599">
    <property type="component" value="Unassembled WGS sequence"/>
</dbReference>
<dbReference type="CDD" id="cd01300">
    <property type="entry name" value="YtcJ_like"/>
    <property type="match status" value="1"/>
</dbReference>
<evidence type="ECO:0000313" key="2">
    <source>
        <dbReference type="EMBL" id="GAA2170566.1"/>
    </source>
</evidence>
<gene>
    <name evidence="2" type="ORF">GCM10009846_01400</name>
</gene>
<dbReference type="InterPro" id="IPR013108">
    <property type="entry name" value="Amidohydro_3"/>
</dbReference>
<evidence type="ECO:0000259" key="1">
    <source>
        <dbReference type="Pfam" id="PF07969"/>
    </source>
</evidence>
<keyword evidence="3" id="KW-1185">Reference proteome</keyword>
<proteinExistence type="predicted"/>
<dbReference type="PANTHER" id="PTHR22642">
    <property type="entry name" value="IMIDAZOLONEPROPIONASE"/>
    <property type="match status" value="1"/>
</dbReference>
<reference evidence="2 3" key="1">
    <citation type="journal article" date="2019" name="Int. J. Syst. Evol. Microbiol.">
        <title>The Global Catalogue of Microorganisms (GCM) 10K type strain sequencing project: providing services to taxonomists for standard genome sequencing and annotation.</title>
        <authorList>
            <consortium name="The Broad Institute Genomics Platform"/>
            <consortium name="The Broad Institute Genome Sequencing Center for Infectious Disease"/>
            <person name="Wu L."/>
            <person name="Ma J."/>
        </authorList>
    </citation>
    <scope>NUCLEOTIDE SEQUENCE [LARGE SCALE GENOMIC DNA]</scope>
    <source>
        <strain evidence="2 3">JCM 16026</strain>
    </source>
</reference>
<name>A0ABN3AK73_9MICO</name>
<accession>A0ABN3AK73</accession>
<dbReference type="SUPFAM" id="SSF51338">
    <property type="entry name" value="Composite domain of metallo-dependent hydrolases"/>
    <property type="match status" value="1"/>
</dbReference>
<dbReference type="PANTHER" id="PTHR22642:SF2">
    <property type="entry name" value="PROTEIN LONG AFTER FAR-RED 3"/>
    <property type="match status" value="1"/>
</dbReference>
<protein>
    <submittedName>
        <fullName evidence="2">Amidohydrolase</fullName>
    </submittedName>
</protein>
<dbReference type="InterPro" id="IPR011059">
    <property type="entry name" value="Metal-dep_hydrolase_composite"/>
</dbReference>
<dbReference type="Gene3D" id="2.30.40.10">
    <property type="entry name" value="Urease, subunit C, domain 1"/>
    <property type="match status" value="1"/>
</dbReference>
<comment type="caution">
    <text evidence="2">The sequence shown here is derived from an EMBL/GenBank/DDBJ whole genome shotgun (WGS) entry which is preliminary data.</text>
</comment>
<dbReference type="InterPro" id="IPR033932">
    <property type="entry name" value="YtcJ-like"/>
</dbReference>
<feature type="domain" description="Amidohydrolase 3" evidence="1">
    <location>
        <begin position="53"/>
        <end position="533"/>
    </location>
</feature>
<sequence length="539" mass="57255">MPSPAADTILTNANVVTMDPRRPHAEAIAIRGGRVLAVADAAAMTDLVGDVTEVRDLRGRTVTPGLIDAHLHPIQGLDLAAGCDLAGIVTADALLRALRAEADRVVGDDDPWVRAWNLDYDVFHDLPRTAAAIDDAVRGLPALIVLFDGHTALASTEALRRTGIDRAIAFADTAEVVVDADGRPTGELREMSAFWPVIDAAPAWLRQERLDRARTLLAGLGASGLTGGCIMDGTASDLDLLSDLDALGLPVRIVTAIDHQPGFDEARTQANIALRDRAGSRWRAGLVKLYADGVVETGTAWLYEPDSAGGGNTPFWGDVATYERTVRRYAEAGFQIATHAIGDRAIGSAIDAYLAVERPASGASHRIEHLETLADADLARLAAAGITASIQPLHMQWRKPDGSDDWSTRLGPERSARAWRAGDMLRAGVPLALGSDWPIAQSDARVGLAWAMLRRTPGDRDAFVFEPEQRLTAMQALHGATRGAALAQGDADLGILAPGTRADYAVWEESPLEVSPDDLVSLPVLETAIDGRPTSGPTA</sequence>
<dbReference type="SUPFAM" id="SSF51556">
    <property type="entry name" value="Metallo-dependent hydrolases"/>
    <property type="match status" value="1"/>
</dbReference>
<dbReference type="Gene3D" id="3.20.20.140">
    <property type="entry name" value="Metal-dependent hydrolases"/>
    <property type="match status" value="1"/>
</dbReference>
<dbReference type="Pfam" id="PF07969">
    <property type="entry name" value="Amidohydro_3"/>
    <property type="match status" value="1"/>
</dbReference>
<dbReference type="Gene3D" id="3.10.310.70">
    <property type="match status" value="1"/>
</dbReference>
<evidence type="ECO:0000313" key="3">
    <source>
        <dbReference type="Proteomes" id="UP001501599"/>
    </source>
</evidence>
<organism evidence="2 3">
    <name type="scientific">Agrococcus versicolor</name>
    <dbReference type="NCBI Taxonomy" id="501482"/>
    <lineage>
        <taxon>Bacteria</taxon>
        <taxon>Bacillati</taxon>
        <taxon>Actinomycetota</taxon>
        <taxon>Actinomycetes</taxon>
        <taxon>Micrococcales</taxon>
        <taxon>Microbacteriaceae</taxon>
        <taxon>Agrococcus</taxon>
    </lineage>
</organism>
<dbReference type="InterPro" id="IPR032466">
    <property type="entry name" value="Metal_Hydrolase"/>
</dbReference>